<dbReference type="InterPro" id="IPR011009">
    <property type="entry name" value="Kinase-like_dom_sf"/>
</dbReference>
<comment type="similarity">
    <text evidence="15">Belongs to the protein kinase superfamily.</text>
</comment>
<comment type="catalytic activity">
    <reaction evidence="12">
        <text>L-threonyl-[protein] + ATP = O-phospho-L-threonyl-[protein] + ADP + H(+)</text>
        <dbReference type="Rhea" id="RHEA:46608"/>
        <dbReference type="Rhea" id="RHEA-COMP:11060"/>
        <dbReference type="Rhea" id="RHEA-COMP:11605"/>
        <dbReference type="ChEBI" id="CHEBI:15378"/>
        <dbReference type="ChEBI" id="CHEBI:30013"/>
        <dbReference type="ChEBI" id="CHEBI:30616"/>
        <dbReference type="ChEBI" id="CHEBI:61977"/>
        <dbReference type="ChEBI" id="CHEBI:456216"/>
        <dbReference type="EC" id="2.7.11.1"/>
    </reaction>
</comment>
<evidence type="ECO:0000256" key="5">
    <source>
        <dbReference type="ARBA" id="ARBA00022729"/>
    </source>
</evidence>
<evidence type="ECO:0000259" key="18">
    <source>
        <dbReference type="PROSITE" id="PS50011"/>
    </source>
</evidence>
<protein>
    <recommendedName>
        <fullName evidence="2">non-specific serine/threonine protein kinase</fullName>
        <ecNumber evidence="2">2.7.11.1</ecNumber>
    </recommendedName>
</protein>
<evidence type="ECO:0000256" key="13">
    <source>
        <dbReference type="ARBA" id="ARBA00048679"/>
    </source>
</evidence>
<evidence type="ECO:0000256" key="17">
    <source>
        <dbReference type="SAM" id="SignalP"/>
    </source>
</evidence>
<evidence type="ECO:0000256" key="3">
    <source>
        <dbReference type="ARBA" id="ARBA00022527"/>
    </source>
</evidence>
<evidence type="ECO:0000256" key="1">
    <source>
        <dbReference type="ARBA" id="ARBA00004370"/>
    </source>
</evidence>
<feature type="compositionally biased region" description="Low complexity" evidence="16">
    <location>
        <begin position="147"/>
        <end position="164"/>
    </location>
</feature>
<comment type="catalytic activity">
    <reaction evidence="13">
        <text>L-seryl-[protein] + ATP = O-phospho-L-seryl-[protein] + ADP + H(+)</text>
        <dbReference type="Rhea" id="RHEA:17989"/>
        <dbReference type="Rhea" id="RHEA-COMP:9863"/>
        <dbReference type="Rhea" id="RHEA-COMP:11604"/>
        <dbReference type="ChEBI" id="CHEBI:15378"/>
        <dbReference type="ChEBI" id="CHEBI:29999"/>
        <dbReference type="ChEBI" id="CHEBI:30616"/>
        <dbReference type="ChEBI" id="CHEBI:83421"/>
        <dbReference type="ChEBI" id="CHEBI:456216"/>
        <dbReference type="EC" id="2.7.11.1"/>
    </reaction>
</comment>
<dbReference type="Pfam" id="PF00069">
    <property type="entry name" value="Pkinase"/>
    <property type="match status" value="1"/>
</dbReference>
<evidence type="ECO:0000256" key="15">
    <source>
        <dbReference type="RuleBase" id="RU000304"/>
    </source>
</evidence>
<evidence type="ECO:0000313" key="20">
    <source>
        <dbReference type="Proteomes" id="UP000594261"/>
    </source>
</evidence>
<evidence type="ECO:0000256" key="14">
    <source>
        <dbReference type="PROSITE-ProRule" id="PRU10141"/>
    </source>
</evidence>
<keyword evidence="8" id="KW-0418">Kinase</keyword>
<dbReference type="EnsemblPlants" id="QL02p104410:mrna">
    <property type="protein sequence ID" value="QL02p104410:mrna"/>
    <property type="gene ID" value="QL02p104410"/>
</dbReference>
<dbReference type="Gramene" id="QL02p104410:mrna">
    <property type="protein sequence ID" value="QL02p104410:mrna"/>
    <property type="gene ID" value="QL02p104410"/>
</dbReference>
<dbReference type="SUPFAM" id="SSF56112">
    <property type="entry name" value="Protein kinase-like (PK-like)"/>
    <property type="match status" value="1"/>
</dbReference>
<dbReference type="PANTHER" id="PTHR45974:SF266">
    <property type="entry name" value="LEUCINE-RICH REPEAT RECEPTOR PROTEIN KINASE HPCA1"/>
    <property type="match status" value="1"/>
</dbReference>
<feature type="region of interest" description="Disordered" evidence="16">
    <location>
        <begin position="137"/>
        <end position="165"/>
    </location>
</feature>
<dbReference type="PROSITE" id="PS00107">
    <property type="entry name" value="PROTEIN_KINASE_ATP"/>
    <property type="match status" value="1"/>
</dbReference>
<evidence type="ECO:0000256" key="4">
    <source>
        <dbReference type="ARBA" id="ARBA00022679"/>
    </source>
</evidence>
<feature type="signal peptide" evidence="17">
    <location>
        <begin position="1"/>
        <end position="29"/>
    </location>
</feature>
<feature type="domain" description="Protein kinase" evidence="18">
    <location>
        <begin position="221"/>
        <end position="374"/>
    </location>
</feature>
<reference evidence="20" key="1">
    <citation type="journal article" date="2016" name="G3 (Bethesda)">
        <title>First Draft Assembly and Annotation of the Genome of a California Endemic Oak Quercus lobata Nee (Fagaceae).</title>
        <authorList>
            <person name="Sork V.L."/>
            <person name="Fitz-Gibbon S.T."/>
            <person name="Puiu D."/>
            <person name="Crepeau M."/>
            <person name="Gugger P.F."/>
            <person name="Sherman R."/>
            <person name="Stevens K."/>
            <person name="Langley C.H."/>
            <person name="Pellegrini M."/>
            <person name="Salzberg S.L."/>
        </authorList>
    </citation>
    <scope>NUCLEOTIDE SEQUENCE [LARGE SCALE GENOMIC DNA]</scope>
    <source>
        <strain evidence="20">cv. SW786</strain>
    </source>
</reference>
<comment type="subcellular location">
    <subcellularLocation>
        <location evidence="1">Membrane</location>
    </subcellularLocation>
</comment>
<organism evidence="19 20">
    <name type="scientific">Quercus lobata</name>
    <name type="common">Valley oak</name>
    <dbReference type="NCBI Taxonomy" id="97700"/>
    <lineage>
        <taxon>Eukaryota</taxon>
        <taxon>Viridiplantae</taxon>
        <taxon>Streptophyta</taxon>
        <taxon>Embryophyta</taxon>
        <taxon>Tracheophyta</taxon>
        <taxon>Spermatophyta</taxon>
        <taxon>Magnoliopsida</taxon>
        <taxon>eudicotyledons</taxon>
        <taxon>Gunneridae</taxon>
        <taxon>Pentapetalae</taxon>
        <taxon>rosids</taxon>
        <taxon>fabids</taxon>
        <taxon>Fagales</taxon>
        <taxon>Fagaceae</taxon>
        <taxon>Quercus</taxon>
    </lineage>
</organism>
<keyword evidence="9 14" id="KW-0067">ATP-binding</keyword>
<dbReference type="Gene3D" id="1.10.510.10">
    <property type="entry name" value="Transferase(Phosphotransferase) domain 1"/>
    <property type="match status" value="1"/>
</dbReference>
<evidence type="ECO:0000256" key="16">
    <source>
        <dbReference type="SAM" id="MobiDB-lite"/>
    </source>
</evidence>
<dbReference type="PROSITE" id="PS00108">
    <property type="entry name" value="PROTEIN_KINASE_ST"/>
    <property type="match status" value="1"/>
</dbReference>
<keyword evidence="3 15" id="KW-0723">Serine/threonine-protein kinase</keyword>
<evidence type="ECO:0000256" key="2">
    <source>
        <dbReference type="ARBA" id="ARBA00012513"/>
    </source>
</evidence>
<dbReference type="PROSITE" id="PS50011">
    <property type="entry name" value="PROTEIN_KINASE_DOM"/>
    <property type="match status" value="1"/>
</dbReference>
<keyword evidence="7 14" id="KW-0547">Nucleotide-binding</keyword>
<keyword evidence="6" id="KW-0677">Repeat</keyword>
<dbReference type="InParanoid" id="A0A7N2L3U7"/>
<keyword evidence="4" id="KW-0808">Transferase</keyword>
<dbReference type="Gene3D" id="3.30.200.20">
    <property type="entry name" value="Phosphorylase Kinase, domain 1"/>
    <property type="match status" value="1"/>
</dbReference>
<feature type="chain" id="PRO_5029642581" description="non-specific serine/threonine protein kinase" evidence="17">
    <location>
        <begin position="30"/>
        <end position="374"/>
    </location>
</feature>
<dbReference type="FunFam" id="1.10.510.10:FF:001023">
    <property type="entry name" value="Os07g0541700 protein"/>
    <property type="match status" value="1"/>
</dbReference>
<dbReference type="GO" id="GO:0004674">
    <property type="term" value="F:protein serine/threonine kinase activity"/>
    <property type="evidence" value="ECO:0007669"/>
    <property type="project" value="UniProtKB-KW"/>
</dbReference>
<feature type="binding site" evidence="14">
    <location>
        <position position="249"/>
    </location>
    <ligand>
        <name>ATP</name>
        <dbReference type="ChEBI" id="CHEBI:30616"/>
    </ligand>
</feature>
<dbReference type="SMART" id="SM00220">
    <property type="entry name" value="S_TKc"/>
    <property type="match status" value="1"/>
</dbReference>
<accession>A0A7N2L3U7</accession>
<dbReference type="InterPro" id="IPR008271">
    <property type="entry name" value="Ser/Thr_kinase_AS"/>
</dbReference>
<dbReference type="FunFam" id="3.30.200.20:FF:000039">
    <property type="entry name" value="receptor-like protein kinase FERONIA"/>
    <property type="match status" value="1"/>
</dbReference>
<reference evidence="19" key="2">
    <citation type="submission" date="2021-01" db="UniProtKB">
        <authorList>
            <consortium name="EnsemblPlants"/>
        </authorList>
    </citation>
    <scope>IDENTIFICATION</scope>
</reference>
<dbReference type="EC" id="2.7.11.1" evidence="2"/>
<evidence type="ECO:0000256" key="9">
    <source>
        <dbReference type="ARBA" id="ARBA00022840"/>
    </source>
</evidence>
<dbReference type="AlphaFoldDB" id="A0A7N2L3U7"/>
<dbReference type="InterPro" id="IPR017441">
    <property type="entry name" value="Protein_kinase_ATP_BS"/>
</dbReference>
<evidence type="ECO:0000313" key="19">
    <source>
        <dbReference type="EnsemblPlants" id="QL02p104410:mrna"/>
    </source>
</evidence>
<evidence type="ECO:0000256" key="11">
    <source>
        <dbReference type="ARBA" id="ARBA00023180"/>
    </source>
</evidence>
<dbReference type="Proteomes" id="UP000594261">
    <property type="component" value="Chromosome 2"/>
</dbReference>
<keyword evidence="11" id="KW-0325">Glycoprotein</keyword>
<dbReference type="PANTHER" id="PTHR45974">
    <property type="entry name" value="RECEPTOR-LIKE PROTEIN 55"/>
    <property type="match status" value="1"/>
</dbReference>
<evidence type="ECO:0000256" key="12">
    <source>
        <dbReference type="ARBA" id="ARBA00047899"/>
    </source>
</evidence>
<evidence type="ECO:0000256" key="7">
    <source>
        <dbReference type="ARBA" id="ARBA00022741"/>
    </source>
</evidence>
<keyword evidence="10" id="KW-0472">Membrane</keyword>
<keyword evidence="5 17" id="KW-0732">Signal</keyword>
<dbReference type="GO" id="GO:0005524">
    <property type="term" value="F:ATP binding"/>
    <property type="evidence" value="ECO:0007669"/>
    <property type="project" value="UniProtKB-UniRule"/>
</dbReference>
<sequence length="374" mass="41609">MAPKHKSAPSRNPRLLLILPPLLFGFVMRMPERTSWRNFLNEEFYSNMHGIDSSVPLFHTSIRGTCIVVTPELVSNVLRVPRVEHPNYLGCERLRTASKDEMISAFCKRPADWGDRQFTPCKAFAKGPRFMNMSKAQFRSRRSGTVAPSTPSAPSTSAPSSSTSRVTLEDIMAQLQRMDARLNTLNDELCQDPNNGSGGIPQLKGARCFSFEELKKHANKFSEETSIGSGDYGKVYLGTLPTGQLIAIKQAQKASMQGGLEFKTEIELLSRVHHKNLVSLVGFCLDQGKSGFRLDWMRRLKIALGAIRGLAYLHELANPPIIHRDIKSTNILLDEHLNAKVSDFGLSKPVGEGEKGHVNTQEKGHACLLHMTKK</sequence>
<evidence type="ECO:0000256" key="10">
    <source>
        <dbReference type="ARBA" id="ARBA00023136"/>
    </source>
</evidence>
<proteinExistence type="inferred from homology"/>
<name>A0A7N2L3U7_QUELO</name>
<evidence type="ECO:0000256" key="6">
    <source>
        <dbReference type="ARBA" id="ARBA00022737"/>
    </source>
</evidence>
<keyword evidence="20" id="KW-1185">Reference proteome</keyword>
<dbReference type="InterPro" id="IPR000719">
    <property type="entry name" value="Prot_kinase_dom"/>
</dbReference>
<dbReference type="GO" id="GO:0016020">
    <property type="term" value="C:membrane"/>
    <property type="evidence" value="ECO:0007669"/>
    <property type="project" value="UniProtKB-SubCell"/>
</dbReference>
<evidence type="ECO:0000256" key="8">
    <source>
        <dbReference type="ARBA" id="ARBA00022777"/>
    </source>
</evidence>